<dbReference type="FunFam" id="3.40.50.1000:FF:000144">
    <property type="entry name" value="copper-transporting ATPase 1 isoform X2"/>
    <property type="match status" value="1"/>
</dbReference>
<organism evidence="22">
    <name type="scientific">Hymenolepis diminuta</name>
    <name type="common">Rat tapeworm</name>
    <dbReference type="NCBI Taxonomy" id="6216"/>
    <lineage>
        <taxon>Eukaryota</taxon>
        <taxon>Metazoa</taxon>
        <taxon>Spiralia</taxon>
        <taxon>Lophotrochozoa</taxon>
        <taxon>Platyhelminthes</taxon>
        <taxon>Cestoda</taxon>
        <taxon>Eucestoda</taxon>
        <taxon>Cyclophyllidea</taxon>
        <taxon>Hymenolepididae</taxon>
        <taxon>Hymenolepis</taxon>
    </lineage>
</organism>
<dbReference type="InterPro" id="IPR008250">
    <property type="entry name" value="ATPase_P-typ_transduc_dom_A_sf"/>
</dbReference>
<reference evidence="20 21" key="2">
    <citation type="submission" date="2018-11" db="EMBL/GenBank/DDBJ databases">
        <authorList>
            <consortium name="Pathogen Informatics"/>
        </authorList>
    </citation>
    <scope>NUCLEOTIDE SEQUENCE [LARGE SCALE GENOMIC DNA]</scope>
</reference>
<protein>
    <recommendedName>
        <fullName evidence="3">P-type Cu(+) transporter</fullName>
        <ecNumber evidence="3">7.2.2.8</ecNumber>
    </recommendedName>
</protein>
<evidence type="ECO:0000256" key="15">
    <source>
        <dbReference type="ARBA" id="ARBA00023065"/>
    </source>
</evidence>
<dbReference type="Gene3D" id="2.70.150.10">
    <property type="entry name" value="Calcium-transporting ATPase, cytoplasmic transduction domain A"/>
    <property type="match status" value="1"/>
</dbReference>
<evidence type="ECO:0000256" key="16">
    <source>
        <dbReference type="ARBA" id="ARBA00023136"/>
    </source>
</evidence>
<dbReference type="FunFam" id="3.30.70.100:FF:000001">
    <property type="entry name" value="ATPase copper transporting beta"/>
    <property type="match status" value="2"/>
</dbReference>
<feature type="transmembrane region" description="Helical" evidence="18">
    <location>
        <begin position="1332"/>
        <end position="1353"/>
    </location>
</feature>
<keyword evidence="13 18" id="KW-1133">Transmembrane helix</keyword>
<evidence type="ECO:0000256" key="11">
    <source>
        <dbReference type="ARBA" id="ARBA00022842"/>
    </source>
</evidence>
<keyword evidence="8" id="KW-0547">Nucleotide-binding</keyword>
<dbReference type="PRINTS" id="PR00942">
    <property type="entry name" value="CUATPASEI"/>
</dbReference>
<dbReference type="GO" id="GO:0055070">
    <property type="term" value="P:copper ion homeostasis"/>
    <property type="evidence" value="ECO:0007669"/>
    <property type="project" value="TreeGrafter"/>
</dbReference>
<dbReference type="NCBIfam" id="TIGR01494">
    <property type="entry name" value="ATPase_P-type"/>
    <property type="match status" value="1"/>
</dbReference>
<evidence type="ECO:0000256" key="14">
    <source>
        <dbReference type="ARBA" id="ARBA00023008"/>
    </source>
</evidence>
<keyword evidence="10" id="KW-0067">ATP-binding</keyword>
<dbReference type="SUPFAM" id="SSF81665">
    <property type="entry name" value="Calcium ATPase, transmembrane domain M"/>
    <property type="match status" value="1"/>
</dbReference>
<dbReference type="GO" id="GO:0016887">
    <property type="term" value="F:ATP hydrolysis activity"/>
    <property type="evidence" value="ECO:0007669"/>
    <property type="project" value="InterPro"/>
</dbReference>
<dbReference type="NCBIfam" id="TIGR00003">
    <property type="entry name" value="copper ion binding protein"/>
    <property type="match status" value="1"/>
</dbReference>
<evidence type="ECO:0000256" key="7">
    <source>
        <dbReference type="ARBA" id="ARBA00022737"/>
    </source>
</evidence>
<evidence type="ECO:0000256" key="4">
    <source>
        <dbReference type="ARBA" id="ARBA00022448"/>
    </source>
</evidence>
<dbReference type="GO" id="GO:0005886">
    <property type="term" value="C:plasma membrane"/>
    <property type="evidence" value="ECO:0007669"/>
    <property type="project" value="TreeGrafter"/>
</dbReference>
<dbReference type="GO" id="GO:0043682">
    <property type="term" value="F:P-type divalent copper transporter activity"/>
    <property type="evidence" value="ECO:0007669"/>
    <property type="project" value="TreeGrafter"/>
</dbReference>
<dbReference type="Proteomes" id="UP000274504">
    <property type="component" value="Unassembled WGS sequence"/>
</dbReference>
<evidence type="ECO:0000256" key="5">
    <source>
        <dbReference type="ARBA" id="ARBA00022692"/>
    </source>
</evidence>
<dbReference type="EMBL" id="UYSG01011469">
    <property type="protein sequence ID" value="VDL62464.1"/>
    <property type="molecule type" value="Genomic_DNA"/>
</dbReference>
<dbReference type="FunFam" id="2.70.150.10:FF:000002">
    <property type="entry name" value="Copper-transporting ATPase 1, putative"/>
    <property type="match status" value="1"/>
</dbReference>
<dbReference type="InterPro" id="IPR023298">
    <property type="entry name" value="ATPase_P-typ_TM_dom_sf"/>
</dbReference>
<evidence type="ECO:0000256" key="9">
    <source>
        <dbReference type="ARBA" id="ARBA00022796"/>
    </source>
</evidence>
<evidence type="ECO:0000256" key="12">
    <source>
        <dbReference type="ARBA" id="ARBA00022967"/>
    </source>
</evidence>
<evidence type="ECO:0000256" key="6">
    <source>
        <dbReference type="ARBA" id="ARBA00022723"/>
    </source>
</evidence>
<dbReference type="InterPro" id="IPR059000">
    <property type="entry name" value="ATPase_P-type_domA"/>
</dbReference>
<dbReference type="CDD" id="cd02094">
    <property type="entry name" value="P-type_ATPase_Cu-like"/>
    <property type="match status" value="1"/>
</dbReference>
<dbReference type="InterPro" id="IPR036163">
    <property type="entry name" value="HMA_dom_sf"/>
</dbReference>
<sequence>MTCIRCVNTITNALNNLHGILAVDTLLLLSVFTSFALPQILDILSKLTQQGFTVTLHMKNSLENTVAEFDPLDSSISFEEERSYLIVDLVTSLQINCIQEIIPDIPLESHAFCPNEHFFRHIISLPKHFSTRSVADKLTANGFPSARIALVVSNLEVYISIYGITNVDSDMRSLAALQPLLPERAFEMRLGHDEVILASHSRTTLNGVFLQSFNLSKLHSAIENLGYNCFPLNSDSQKKWRSISVSSVSSCTSNEKNMNETRIDFDSLKGGELSRCQLRVTGMTCSSCVNAIEGVLSKIPGVKSATVSLLSNKAEIAYDAALVQPSKLVDQVNEMGFTAEVIEAKKTVNSPEHGSQTIEVTIGGITCASCVNSIESSLKKLPGVISASVVLATKRSKIEFDPRLTGSRHILETIENMGFEASIQGEHFKSNRDFDEVKRWRRNFFINLIFGLPTILVMLIFMMIWPHSPVGSHCLPRMHNVSDNFDHPYLAPPMICPGLSWENFIMFLLATPVQFISGRHFYNRAYQSLKHGMANMDVLLVIASGVAYTYSLVVVLIAMYQRWSTSPLTVFETTPMLFLFISLGRWLENLAKATKDATLMEPPASADKVDIQNLTLDTLQSYYERRISIDFVHRGDILKVIPGEKVPVDARVVFGVSSCDESMLTGESMPVPKVVGSVVVGGSINLSGLLYVQATRIGSESALAQIIALVEDAQSSKAPIQQLADKICGYFVPVVIVISLASLIFWIVIGYLHPSLIRGYTSECSLTDAVLDRAFRVAVNVLTIACPCSLGLATPTAVMVGTGVGALHGILIKGGQPLENLRKVTTILFDKTGTLTMGRPQLSRIIMLVPSVLSTTELDGQKVDSIKSISPGRLLYILGSAESSDQHPVATAIVRMLRTIQFALRKIPNSGIWDSEFAKVSNMQSIPGYGMSCEVTVVPGDCPEGPDLPRPTRLSFDAQASQKTEVYADYDAALRLEVDYCPVKWNRDLTLPWADVTQGGIYRLLIGNRKWMQRNGVSMPQMDLSPLVRRDEEEGQTVVYAAIDGHLIALIAIADPIKPEAALTVAALKVMGIHIALLTGDNTRSAISIARKVGIREVYSEVVPAQKALRVKHIQNCRAKRKSLSSTMGSLALIPIFDLKVDLTECTSIFEKLLFSSHPKFTELSSMNGKLVNGERDNENGESVGFVQPNDHLNSSSPQPLLESNSFQLDSDYEDDDEFPLDSERTSITSSGRRRFFDDHKGKYTFIGHHNSHLQFPKHVCCRKKQEREIVAMVGDGINDSPALAQSDVGIAIGCGADVAVETADVVLVRSNLVDVVAAISLSRFTVRRVRLNFCAAIFYNAIAIPIAMGFLSPIGIELAPWMASAAMATSSITVVCLSLLLKRWKKPTEASLVSQKYVKLLESRGLTLDQVFYITFSLIYIYIYI</sequence>
<evidence type="ECO:0000256" key="10">
    <source>
        <dbReference type="ARBA" id="ARBA00022840"/>
    </source>
</evidence>
<feature type="region of interest" description="Disordered" evidence="17">
    <location>
        <begin position="1171"/>
        <end position="1201"/>
    </location>
</feature>
<feature type="domain" description="HMA" evidence="19">
    <location>
        <begin position="356"/>
        <end position="422"/>
    </location>
</feature>
<feature type="domain" description="HMA" evidence="19">
    <location>
        <begin position="274"/>
        <end position="340"/>
    </location>
</feature>
<dbReference type="InterPro" id="IPR036412">
    <property type="entry name" value="HAD-like_sf"/>
</dbReference>
<keyword evidence="4" id="KW-0813">Transport</keyword>
<evidence type="ECO:0000256" key="8">
    <source>
        <dbReference type="ARBA" id="ARBA00022741"/>
    </source>
</evidence>
<gene>
    <name evidence="20" type="ORF">HDID_LOCUS9988</name>
</gene>
<dbReference type="InterPro" id="IPR006122">
    <property type="entry name" value="HMA_Cu_ion-bd"/>
</dbReference>
<evidence type="ECO:0000256" key="18">
    <source>
        <dbReference type="SAM" id="Phobius"/>
    </source>
</evidence>
<dbReference type="PROSITE" id="PS00154">
    <property type="entry name" value="ATPASE_E1_E2"/>
    <property type="match status" value="1"/>
</dbReference>
<dbReference type="PROSITE" id="PS01047">
    <property type="entry name" value="HMA_1"/>
    <property type="match status" value="2"/>
</dbReference>
<name>A0A158QG55_HYMDI</name>
<dbReference type="InterPro" id="IPR023214">
    <property type="entry name" value="HAD_sf"/>
</dbReference>
<comment type="similarity">
    <text evidence="2">Belongs to the cation transport ATPase (P-type) (TC 3.A.3) family. Type IB subfamily.</text>
</comment>
<dbReference type="Gene3D" id="3.30.70.100">
    <property type="match status" value="2"/>
</dbReference>
<evidence type="ECO:0000256" key="13">
    <source>
        <dbReference type="ARBA" id="ARBA00022989"/>
    </source>
</evidence>
<dbReference type="EC" id="7.2.2.8" evidence="3"/>
<evidence type="ECO:0000313" key="20">
    <source>
        <dbReference type="EMBL" id="VDL62464.1"/>
    </source>
</evidence>
<keyword evidence="7" id="KW-0677">Repeat</keyword>
<dbReference type="InterPro" id="IPR018303">
    <property type="entry name" value="ATPase_P-typ_P_site"/>
</dbReference>
<keyword evidence="14" id="KW-0186">Copper</keyword>
<dbReference type="PANTHER" id="PTHR43520">
    <property type="entry name" value="ATP7, ISOFORM B"/>
    <property type="match status" value="1"/>
</dbReference>
<keyword evidence="16 18" id="KW-0472">Membrane</keyword>
<keyword evidence="6" id="KW-0479">Metal-binding</keyword>
<comment type="subcellular location">
    <subcellularLocation>
        <location evidence="1">Golgi apparatus</location>
        <location evidence="1">trans-Golgi network membrane</location>
        <topology evidence="1">Multi-pass membrane protein</topology>
    </subcellularLocation>
</comment>
<evidence type="ECO:0000313" key="21">
    <source>
        <dbReference type="Proteomes" id="UP000274504"/>
    </source>
</evidence>
<feature type="transmembrane region" description="Helical" evidence="18">
    <location>
        <begin position="498"/>
        <end position="517"/>
    </location>
</feature>
<dbReference type="InterPro" id="IPR001757">
    <property type="entry name" value="P_typ_ATPase"/>
</dbReference>
<dbReference type="SUPFAM" id="SSF56784">
    <property type="entry name" value="HAD-like"/>
    <property type="match status" value="2"/>
</dbReference>
<dbReference type="SUPFAM" id="SSF81653">
    <property type="entry name" value="Calcium ATPase, transduction domain A"/>
    <property type="match status" value="1"/>
</dbReference>
<dbReference type="InterPro" id="IPR023299">
    <property type="entry name" value="ATPase_P-typ_cyto_dom_N"/>
</dbReference>
<feature type="transmembrane region" description="Helical" evidence="18">
    <location>
        <begin position="1359"/>
        <end position="1382"/>
    </location>
</feature>
<dbReference type="GO" id="GO:0005507">
    <property type="term" value="F:copper ion binding"/>
    <property type="evidence" value="ECO:0007669"/>
    <property type="project" value="InterPro"/>
</dbReference>
<dbReference type="SUPFAM" id="SSF55008">
    <property type="entry name" value="HMA, heavy metal-associated domain"/>
    <property type="match status" value="2"/>
</dbReference>
<feature type="transmembrane region" description="Helical" evidence="18">
    <location>
        <begin position="444"/>
        <end position="465"/>
    </location>
</feature>
<accession>A0A158QG55</accession>
<dbReference type="Gene3D" id="3.40.1110.10">
    <property type="entry name" value="Calcium-transporting ATPase, cytoplasmic domain N"/>
    <property type="match status" value="1"/>
</dbReference>
<dbReference type="GO" id="GO:0005524">
    <property type="term" value="F:ATP binding"/>
    <property type="evidence" value="ECO:0007669"/>
    <property type="project" value="UniProtKB-KW"/>
</dbReference>
<dbReference type="CDD" id="cd00371">
    <property type="entry name" value="HMA"/>
    <property type="match status" value="2"/>
</dbReference>
<feature type="transmembrane region" description="Helical" evidence="18">
    <location>
        <begin position="730"/>
        <end position="752"/>
    </location>
</feature>
<keyword evidence="11" id="KW-0460">Magnesium</keyword>
<dbReference type="STRING" id="6216.A0A158QG55"/>
<dbReference type="PRINTS" id="PR00119">
    <property type="entry name" value="CATATPASE"/>
</dbReference>
<dbReference type="SUPFAM" id="SSF81660">
    <property type="entry name" value="Metal cation-transporting ATPase, ATP-binding domain N"/>
    <property type="match status" value="2"/>
</dbReference>
<dbReference type="InterPro" id="IPR017969">
    <property type="entry name" value="Heavy-metal-associated_CS"/>
</dbReference>
<reference evidence="22" key="1">
    <citation type="submission" date="2016-04" db="UniProtKB">
        <authorList>
            <consortium name="WormBaseParasite"/>
        </authorList>
    </citation>
    <scope>IDENTIFICATION</scope>
</reference>
<keyword evidence="5 18" id="KW-0812">Transmembrane</keyword>
<dbReference type="PANTHER" id="PTHR43520:SF8">
    <property type="entry name" value="P-TYPE CU(+) TRANSPORTER"/>
    <property type="match status" value="1"/>
</dbReference>
<feature type="compositionally biased region" description="Polar residues" evidence="17">
    <location>
        <begin position="1191"/>
        <end position="1201"/>
    </location>
</feature>
<dbReference type="PROSITE" id="PS50846">
    <property type="entry name" value="HMA_2"/>
    <property type="match status" value="2"/>
</dbReference>
<dbReference type="Pfam" id="PF00122">
    <property type="entry name" value="E1-E2_ATPase"/>
    <property type="match status" value="1"/>
</dbReference>
<proteinExistence type="inferred from homology"/>
<evidence type="ECO:0000259" key="19">
    <source>
        <dbReference type="PROSITE" id="PS50846"/>
    </source>
</evidence>
<evidence type="ECO:0000256" key="1">
    <source>
        <dbReference type="ARBA" id="ARBA00004166"/>
    </source>
</evidence>
<evidence type="ECO:0000256" key="2">
    <source>
        <dbReference type="ARBA" id="ARBA00006024"/>
    </source>
</evidence>
<keyword evidence="9" id="KW-0187">Copper transport</keyword>
<dbReference type="Pfam" id="PF00403">
    <property type="entry name" value="HMA"/>
    <property type="match status" value="2"/>
</dbReference>
<dbReference type="OrthoDB" id="432719at2759"/>
<evidence type="ECO:0000313" key="22">
    <source>
        <dbReference type="WBParaSite" id="HDID_0000999001-mRNA-1"/>
    </source>
</evidence>
<keyword evidence="12" id="KW-1278">Translocase</keyword>
<dbReference type="Gene3D" id="3.40.50.1000">
    <property type="entry name" value="HAD superfamily/HAD-like"/>
    <property type="match status" value="2"/>
</dbReference>
<dbReference type="WBParaSite" id="HDID_0000999001-mRNA-1">
    <property type="protein sequence ID" value="HDID_0000999001-mRNA-1"/>
    <property type="gene ID" value="HDID_0000999001"/>
</dbReference>
<dbReference type="GO" id="GO:0140581">
    <property type="term" value="F:P-type monovalent copper transporter activity"/>
    <property type="evidence" value="ECO:0007669"/>
    <property type="project" value="UniProtKB-EC"/>
</dbReference>
<dbReference type="Pfam" id="PF00702">
    <property type="entry name" value="Hydrolase"/>
    <property type="match status" value="1"/>
</dbReference>
<evidence type="ECO:0000256" key="17">
    <source>
        <dbReference type="SAM" id="MobiDB-lite"/>
    </source>
</evidence>
<dbReference type="GO" id="GO:0005802">
    <property type="term" value="C:trans-Golgi network"/>
    <property type="evidence" value="ECO:0007669"/>
    <property type="project" value="TreeGrafter"/>
</dbReference>
<keyword evidence="15" id="KW-0406">Ion transport</keyword>
<feature type="transmembrane region" description="Helical" evidence="18">
    <location>
        <begin position="538"/>
        <end position="560"/>
    </location>
</feature>
<evidence type="ECO:0000256" key="3">
    <source>
        <dbReference type="ARBA" id="ARBA00012517"/>
    </source>
</evidence>
<dbReference type="InterPro" id="IPR006121">
    <property type="entry name" value="HMA_dom"/>
</dbReference>
<feature type="transmembrane region" description="Helical" evidence="18">
    <location>
        <begin position="1407"/>
        <end position="1425"/>
    </location>
</feature>
<dbReference type="GO" id="GO:0015677">
    <property type="term" value="P:copper ion import"/>
    <property type="evidence" value="ECO:0007669"/>
    <property type="project" value="TreeGrafter"/>
</dbReference>